<dbReference type="AlphaFoldDB" id="A0A0J6XCA9"/>
<dbReference type="CDD" id="cd06171">
    <property type="entry name" value="Sigma70_r4"/>
    <property type="match status" value="1"/>
</dbReference>
<evidence type="ECO:0000313" key="8">
    <source>
        <dbReference type="EMBL" id="KMO93530.1"/>
    </source>
</evidence>
<dbReference type="InterPro" id="IPR014284">
    <property type="entry name" value="RNA_pol_sigma-70_dom"/>
</dbReference>
<keyword evidence="9" id="KW-1185">Reference proteome</keyword>
<evidence type="ECO:0000256" key="2">
    <source>
        <dbReference type="ARBA" id="ARBA00023015"/>
    </source>
</evidence>
<evidence type="ECO:0000256" key="4">
    <source>
        <dbReference type="ARBA" id="ARBA00023125"/>
    </source>
</evidence>
<evidence type="ECO:0000256" key="5">
    <source>
        <dbReference type="ARBA" id="ARBA00023163"/>
    </source>
</evidence>
<sequence>MLTVRAGEGDDDAFAALVRRHGSRLLALAQRLLGNPMDAEDAVQDAFISAWRQLPEFHRDASFGTWMYRIVTNRCLNMQRLPRLLPLDTLPEPATADPGSSPPRVAESHAAAAALSRALWELGPELRACWILRELHGLTYADIAHVVGCSEQTVRGRLFRARRALTEAMRPWH</sequence>
<dbReference type="EMBL" id="LFML01000163">
    <property type="protein sequence ID" value="KMO93530.1"/>
    <property type="molecule type" value="Genomic_DNA"/>
</dbReference>
<comment type="caution">
    <text evidence="8">The sequence shown here is derived from an EMBL/GenBank/DDBJ whole genome shotgun (WGS) entry which is preliminary data.</text>
</comment>
<dbReference type="InterPro" id="IPR007627">
    <property type="entry name" value="RNA_pol_sigma70_r2"/>
</dbReference>
<keyword evidence="4" id="KW-0238">DNA-binding</keyword>
<dbReference type="PATRIC" id="fig|66430.4.peg.1709"/>
<dbReference type="GO" id="GO:0016987">
    <property type="term" value="F:sigma factor activity"/>
    <property type="evidence" value="ECO:0007669"/>
    <property type="project" value="UniProtKB-KW"/>
</dbReference>
<dbReference type="GO" id="GO:0006352">
    <property type="term" value="P:DNA-templated transcription initiation"/>
    <property type="evidence" value="ECO:0007669"/>
    <property type="project" value="InterPro"/>
</dbReference>
<dbReference type="Pfam" id="PF04542">
    <property type="entry name" value="Sigma70_r2"/>
    <property type="match status" value="1"/>
</dbReference>
<gene>
    <name evidence="8" type="ORF">ACS04_34755</name>
</gene>
<feature type="domain" description="RNA polymerase sigma-70 region 2" evidence="6">
    <location>
        <begin position="17"/>
        <end position="80"/>
    </location>
</feature>
<keyword evidence="2" id="KW-0805">Transcription regulation</keyword>
<keyword evidence="5" id="KW-0804">Transcription</keyword>
<dbReference type="PANTHER" id="PTHR43133:SF8">
    <property type="entry name" value="RNA POLYMERASE SIGMA FACTOR HI_1459-RELATED"/>
    <property type="match status" value="1"/>
</dbReference>
<dbReference type="InterPro" id="IPR013249">
    <property type="entry name" value="RNA_pol_sigma70_r4_t2"/>
</dbReference>
<evidence type="ECO:0000313" key="9">
    <source>
        <dbReference type="Proteomes" id="UP000035932"/>
    </source>
</evidence>
<dbReference type="Proteomes" id="UP000035932">
    <property type="component" value="Unassembled WGS sequence"/>
</dbReference>
<comment type="similarity">
    <text evidence="1">Belongs to the sigma-70 factor family. ECF subfamily.</text>
</comment>
<proteinExistence type="inferred from homology"/>
<reference evidence="8 9" key="1">
    <citation type="submission" date="2015-06" db="EMBL/GenBank/DDBJ databases">
        <title>Recapitulation of the evolution of biosynthetic gene clusters reveals hidden chemical diversity on bacterial genomes.</title>
        <authorList>
            <person name="Cruz-Morales P."/>
            <person name="Martinez-Guerrero C."/>
            <person name="Morales-Escalante M.A."/>
            <person name="Yanez-Guerra L.A."/>
            <person name="Kopp J.F."/>
            <person name="Feldmann J."/>
            <person name="Ramos-Aboites H.E."/>
            <person name="Barona-Gomez F."/>
        </authorList>
    </citation>
    <scope>NUCLEOTIDE SEQUENCE [LARGE SCALE GENOMIC DNA]</scope>
    <source>
        <strain evidence="8 9">ATCC 31245</strain>
    </source>
</reference>
<dbReference type="SUPFAM" id="SSF88659">
    <property type="entry name" value="Sigma3 and sigma4 domains of RNA polymerase sigma factors"/>
    <property type="match status" value="1"/>
</dbReference>
<dbReference type="InterPro" id="IPR039425">
    <property type="entry name" value="RNA_pol_sigma-70-like"/>
</dbReference>
<organism evidence="8 9">
    <name type="scientific">Streptomyces roseus</name>
    <dbReference type="NCBI Taxonomy" id="66430"/>
    <lineage>
        <taxon>Bacteria</taxon>
        <taxon>Bacillati</taxon>
        <taxon>Actinomycetota</taxon>
        <taxon>Actinomycetes</taxon>
        <taxon>Kitasatosporales</taxon>
        <taxon>Streptomycetaceae</taxon>
        <taxon>Streptomyces</taxon>
    </lineage>
</organism>
<evidence type="ECO:0000259" key="7">
    <source>
        <dbReference type="Pfam" id="PF08281"/>
    </source>
</evidence>
<evidence type="ECO:0000259" key="6">
    <source>
        <dbReference type="Pfam" id="PF04542"/>
    </source>
</evidence>
<keyword evidence="3" id="KW-0731">Sigma factor</keyword>
<dbReference type="GO" id="GO:0003677">
    <property type="term" value="F:DNA binding"/>
    <property type="evidence" value="ECO:0007669"/>
    <property type="project" value="UniProtKB-KW"/>
</dbReference>
<feature type="domain" description="RNA polymerase sigma factor 70 region 4 type 2" evidence="7">
    <location>
        <begin position="114"/>
        <end position="165"/>
    </location>
</feature>
<protein>
    <submittedName>
        <fullName evidence="8">RNA polymerase sigma70 factor</fullName>
    </submittedName>
</protein>
<evidence type="ECO:0000256" key="1">
    <source>
        <dbReference type="ARBA" id="ARBA00010641"/>
    </source>
</evidence>
<name>A0A0J6XCA9_9ACTN</name>
<dbReference type="InterPro" id="IPR013325">
    <property type="entry name" value="RNA_pol_sigma_r2"/>
</dbReference>
<dbReference type="Gene3D" id="1.10.1740.10">
    <property type="match status" value="1"/>
</dbReference>
<dbReference type="InterPro" id="IPR013324">
    <property type="entry name" value="RNA_pol_sigma_r3/r4-like"/>
</dbReference>
<dbReference type="STRING" id="66430.ACS04_34755"/>
<dbReference type="InterPro" id="IPR036388">
    <property type="entry name" value="WH-like_DNA-bd_sf"/>
</dbReference>
<dbReference type="NCBIfam" id="TIGR02937">
    <property type="entry name" value="sigma70-ECF"/>
    <property type="match status" value="1"/>
</dbReference>
<dbReference type="Pfam" id="PF08281">
    <property type="entry name" value="Sigma70_r4_2"/>
    <property type="match status" value="1"/>
</dbReference>
<dbReference type="SUPFAM" id="SSF88946">
    <property type="entry name" value="Sigma2 domain of RNA polymerase sigma factors"/>
    <property type="match status" value="1"/>
</dbReference>
<dbReference type="PANTHER" id="PTHR43133">
    <property type="entry name" value="RNA POLYMERASE ECF-TYPE SIGMA FACTO"/>
    <property type="match status" value="1"/>
</dbReference>
<evidence type="ECO:0000256" key="3">
    <source>
        <dbReference type="ARBA" id="ARBA00023082"/>
    </source>
</evidence>
<dbReference type="Gene3D" id="1.10.10.10">
    <property type="entry name" value="Winged helix-like DNA-binding domain superfamily/Winged helix DNA-binding domain"/>
    <property type="match status" value="1"/>
</dbReference>
<accession>A0A0J6XCA9</accession>